<proteinExistence type="predicted"/>
<protein>
    <submittedName>
        <fullName evidence="3">Uncharacterized protein</fullName>
    </submittedName>
</protein>
<dbReference type="AlphaFoldDB" id="A0A4D7AQQ1"/>
<dbReference type="KEGG" id="obj:EIO64_12290"/>
<reference evidence="4" key="1">
    <citation type="submission" date="2018-12" db="EMBL/GenBank/DDBJ databases">
        <title>Dusodibacter welbiota gen. nov., sp. nov., isolated from human faeces and emended description of the Oscillibacter genus.</title>
        <authorList>
            <person name="Le Roy T."/>
            <person name="Van der Smissen P."/>
            <person name="Delzenne N."/>
            <person name="Muccioli G."/>
            <person name="Collet J.F."/>
            <person name="Cani P.D."/>
        </authorList>
    </citation>
    <scope>NUCLEOTIDE SEQUENCE [LARGE SCALE GENOMIC DNA]</scope>
    <source>
        <strain evidence="4">J115</strain>
    </source>
</reference>
<keyword evidence="2" id="KW-1133">Transmembrane helix</keyword>
<gene>
    <name evidence="3" type="ORF">EIO64_12290</name>
</gene>
<dbReference type="RefSeq" id="WP_119310508.1">
    <property type="nucleotide sequence ID" value="NZ_CAUWCU010000016.1"/>
</dbReference>
<evidence type="ECO:0000313" key="3">
    <source>
        <dbReference type="EMBL" id="QCI59903.1"/>
    </source>
</evidence>
<dbReference type="Proteomes" id="UP000298642">
    <property type="component" value="Chromosome"/>
</dbReference>
<feature type="compositionally biased region" description="Low complexity" evidence="1">
    <location>
        <begin position="98"/>
        <end position="107"/>
    </location>
</feature>
<evidence type="ECO:0000256" key="1">
    <source>
        <dbReference type="SAM" id="MobiDB-lite"/>
    </source>
</evidence>
<accession>A0A4D7AQQ1</accession>
<name>A0A4D7AQQ1_9FIRM</name>
<dbReference type="GeneID" id="89521395"/>
<feature type="region of interest" description="Disordered" evidence="1">
    <location>
        <begin position="85"/>
        <end position="116"/>
    </location>
</feature>
<feature type="transmembrane region" description="Helical" evidence="2">
    <location>
        <begin position="35"/>
        <end position="57"/>
    </location>
</feature>
<keyword evidence="2" id="KW-0812">Transmembrane</keyword>
<evidence type="ECO:0000256" key="2">
    <source>
        <dbReference type="SAM" id="Phobius"/>
    </source>
</evidence>
<evidence type="ECO:0000313" key="4">
    <source>
        <dbReference type="Proteomes" id="UP000298642"/>
    </source>
</evidence>
<dbReference type="EMBL" id="CP034413">
    <property type="protein sequence ID" value="QCI59903.1"/>
    <property type="molecule type" value="Genomic_DNA"/>
</dbReference>
<sequence>MYHLLSVSSAMLISFLIGLLFAAMCAIVGRQKGYSTALCILLGFFGRLICLLILILLPDRMQEQYESDHLKQELSSLRQRMAELEQALEPTPAPEPAAPAADAQAAPPKRPPDAPAVFPARTEEVIACPRCGRHQKGNRDSCYACGLPFQYEHE</sequence>
<organism evidence="3 4">
    <name type="scientific">Dysosmobacter welbionis</name>
    <dbReference type="NCBI Taxonomy" id="2093857"/>
    <lineage>
        <taxon>Bacteria</taxon>
        <taxon>Bacillati</taxon>
        <taxon>Bacillota</taxon>
        <taxon>Clostridia</taxon>
        <taxon>Eubacteriales</taxon>
        <taxon>Oscillospiraceae</taxon>
        <taxon>Dysosmobacter</taxon>
    </lineage>
</organism>
<keyword evidence="4" id="KW-1185">Reference proteome</keyword>
<keyword evidence="2" id="KW-0472">Membrane</keyword>